<evidence type="ECO:0000259" key="3">
    <source>
        <dbReference type="Pfam" id="PF04428"/>
    </source>
</evidence>
<dbReference type="Proteomes" id="UP000029867">
    <property type="component" value="Unassembled WGS sequence"/>
</dbReference>
<dbReference type="GO" id="GO:0004103">
    <property type="term" value="F:choline kinase activity"/>
    <property type="evidence" value="ECO:0007669"/>
    <property type="project" value="TreeGrafter"/>
</dbReference>
<dbReference type="GO" id="GO:0004305">
    <property type="term" value="F:ethanolamine kinase activity"/>
    <property type="evidence" value="ECO:0007669"/>
    <property type="project" value="TreeGrafter"/>
</dbReference>
<dbReference type="PANTHER" id="PTHR22603">
    <property type="entry name" value="CHOLINE/ETHANOALAMINE KINASE"/>
    <property type="match status" value="1"/>
</dbReference>
<dbReference type="CDD" id="cd05157">
    <property type="entry name" value="ETNK_euk"/>
    <property type="match status" value="1"/>
</dbReference>
<gene>
    <name evidence="4" type="ORF">JL09_g1116</name>
</gene>
<dbReference type="Pfam" id="PF04428">
    <property type="entry name" value="Choline_kin_N"/>
    <property type="match status" value="1"/>
</dbReference>
<dbReference type="Pfam" id="PF01633">
    <property type="entry name" value="Choline_kinase"/>
    <property type="match status" value="1"/>
</dbReference>
<evidence type="ECO:0000313" key="5">
    <source>
        <dbReference type="Proteomes" id="UP000029867"/>
    </source>
</evidence>
<comment type="caution">
    <text evidence="4">The sequence shown here is derived from an EMBL/GenBank/DDBJ whole genome shotgun (WGS) entry which is preliminary data.</text>
</comment>
<dbReference type="PANTHER" id="PTHR22603:SF93">
    <property type="entry name" value="RE24176P"/>
    <property type="match status" value="1"/>
</dbReference>
<feature type="domain" description="Choline kinase N-terminal" evidence="3">
    <location>
        <begin position="133"/>
        <end position="165"/>
    </location>
</feature>
<feature type="region of interest" description="Disordered" evidence="2">
    <location>
        <begin position="1"/>
        <end position="59"/>
    </location>
</feature>
<sequence>MSPLERPTCVRRHSSNTTSPHLRPRRSSITSYSQTSTIRSTSHTRGHGTVTRQHSNTPSVISLSSLNNIGDHLVYNNHHRAQIPPKSPRLLTSSNPTITRNSSHTRFSLNTAQHRSFQSNDINEDNIDSVILNVNLDNSLPTDYFKQDILSVIKSLKIPKWRKIEKSNYKQIGIDRISGAMTNCVYKLTYSNYYPLLLRIYGDMEDIIDRNSELLTLVRLSRKNIGPKLLGCFSNGRFEEFLNNSITLNKSQIRDQKISRMIARRMKEFHSGVELSFDEINQGPKSWILIERWIEIVDQIIQKENADENTQKSVFMLNWESFKHCVFIYKDWLFSKYDVQTLKDSLRFCHNDAQYGNLLFYNKSDALSMDDDDTNNNKNNDGNYDKNSTSYKDTIVADSEITNLSLDQLSIGSHSTNQELPLITEKTFENDTKLTVIDFEYAGQNPAAYDIANHFCEWMYDYHDPVENYKTNELKYPSVEDRINYLNSYVKYVPGSTTPNFKPVQLSELHHEISENPPKLIKSIKLSDLPSQVKQLYNDIIYWRSTSSIFWALWAVISRGSISSRPVLPNNTENFEFGPNGETYKIVSEFDQLADCNSSEDEYLEQTLDDEFDRLKYALGKTGIFIGDMIQLGLLEEKDVDTENKSKIKYLDVELLPI</sequence>
<feature type="compositionally biased region" description="Low complexity" evidence="2">
    <location>
        <begin position="27"/>
        <end position="41"/>
    </location>
</feature>
<evidence type="ECO:0000256" key="1">
    <source>
        <dbReference type="ARBA" id="ARBA00038211"/>
    </source>
</evidence>
<dbReference type="GO" id="GO:0006646">
    <property type="term" value="P:phosphatidylethanolamine biosynthetic process"/>
    <property type="evidence" value="ECO:0007669"/>
    <property type="project" value="TreeGrafter"/>
</dbReference>
<feature type="region of interest" description="Disordered" evidence="2">
    <location>
        <begin position="80"/>
        <end position="99"/>
    </location>
</feature>
<feature type="compositionally biased region" description="Polar residues" evidence="2">
    <location>
        <begin position="90"/>
        <end position="99"/>
    </location>
</feature>
<dbReference type="AlphaFoldDB" id="A0A099P6G5"/>
<proteinExistence type="inferred from homology"/>
<dbReference type="Gene3D" id="3.30.200.20">
    <property type="entry name" value="Phosphorylase Kinase, domain 1"/>
    <property type="match status" value="1"/>
</dbReference>
<dbReference type="SUPFAM" id="SSF56112">
    <property type="entry name" value="Protein kinase-like (PK-like)"/>
    <property type="match status" value="1"/>
</dbReference>
<dbReference type="HOGENOM" id="CLU_012712_4_2_1"/>
<evidence type="ECO:0000313" key="4">
    <source>
        <dbReference type="EMBL" id="KGK39839.1"/>
    </source>
</evidence>
<organism evidence="4 5">
    <name type="scientific">Pichia kudriavzevii</name>
    <name type="common">Yeast</name>
    <name type="synonym">Issatchenkia orientalis</name>
    <dbReference type="NCBI Taxonomy" id="4909"/>
    <lineage>
        <taxon>Eukaryota</taxon>
        <taxon>Fungi</taxon>
        <taxon>Dikarya</taxon>
        <taxon>Ascomycota</taxon>
        <taxon>Saccharomycotina</taxon>
        <taxon>Pichiomycetes</taxon>
        <taxon>Pichiales</taxon>
        <taxon>Pichiaceae</taxon>
        <taxon>Pichia</taxon>
    </lineage>
</organism>
<dbReference type="GO" id="GO:0005737">
    <property type="term" value="C:cytoplasm"/>
    <property type="evidence" value="ECO:0007669"/>
    <property type="project" value="TreeGrafter"/>
</dbReference>
<name>A0A099P6G5_PICKU</name>
<dbReference type="Gene3D" id="3.90.1200.10">
    <property type="match status" value="1"/>
</dbReference>
<dbReference type="eggNOG" id="KOG2686">
    <property type="taxonomic scope" value="Eukaryota"/>
</dbReference>
<comment type="similarity">
    <text evidence="1">Belongs to the choline/ethanolamine kinase family.</text>
</comment>
<accession>A0A099P6G5</accession>
<protein>
    <recommendedName>
        <fullName evidence="3">Choline kinase N-terminal domain-containing protein</fullName>
    </recommendedName>
</protein>
<dbReference type="EMBL" id="JQFK01000006">
    <property type="protein sequence ID" value="KGK39839.1"/>
    <property type="molecule type" value="Genomic_DNA"/>
</dbReference>
<reference evidence="5" key="1">
    <citation type="journal article" date="2014" name="Microb. Cell Fact.">
        <title>Exploiting Issatchenkia orientalis SD108 for succinic acid production.</title>
        <authorList>
            <person name="Xiao H."/>
            <person name="Shao Z."/>
            <person name="Jiang Y."/>
            <person name="Dole S."/>
            <person name="Zhao H."/>
        </authorList>
    </citation>
    <scope>NUCLEOTIDE SEQUENCE [LARGE SCALE GENOMIC DNA]</scope>
    <source>
        <strain evidence="5">SD108</strain>
    </source>
</reference>
<feature type="compositionally biased region" description="Polar residues" evidence="2">
    <location>
        <begin position="50"/>
        <end position="59"/>
    </location>
</feature>
<dbReference type="VEuPathDB" id="FungiDB:C5L36_0B04820"/>
<evidence type="ECO:0000256" key="2">
    <source>
        <dbReference type="SAM" id="MobiDB-lite"/>
    </source>
</evidence>
<dbReference type="InterPro" id="IPR007521">
    <property type="entry name" value="Choline_kin_N"/>
</dbReference>
<dbReference type="InterPro" id="IPR011009">
    <property type="entry name" value="Kinase-like_dom_sf"/>
</dbReference>